<dbReference type="AlphaFoldDB" id="A0A2P8GPD1"/>
<dbReference type="Proteomes" id="UP000240978">
    <property type="component" value="Unassembled WGS sequence"/>
</dbReference>
<keyword evidence="2" id="KW-1185">Reference proteome</keyword>
<dbReference type="EMBL" id="PYGK01000001">
    <property type="protein sequence ID" value="PSL35816.1"/>
    <property type="molecule type" value="Genomic_DNA"/>
</dbReference>
<name>A0A2P8GPD1_9BACT</name>
<organism evidence="1 2">
    <name type="scientific">Chitinophaga ginsengisoli</name>
    <dbReference type="NCBI Taxonomy" id="363837"/>
    <lineage>
        <taxon>Bacteria</taxon>
        <taxon>Pseudomonadati</taxon>
        <taxon>Bacteroidota</taxon>
        <taxon>Chitinophagia</taxon>
        <taxon>Chitinophagales</taxon>
        <taxon>Chitinophagaceae</taxon>
        <taxon>Chitinophaga</taxon>
    </lineage>
</organism>
<comment type="caution">
    <text evidence="1">The sequence shown here is derived from an EMBL/GenBank/DDBJ whole genome shotgun (WGS) entry which is preliminary data.</text>
</comment>
<dbReference type="Pfam" id="PF09952">
    <property type="entry name" value="AbiEi_2"/>
    <property type="match status" value="1"/>
</dbReference>
<reference evidence="1 2" key="1">
    <citation type="submission" date="2018-03" db="EMBL/GenBank/DDBJ databases">
        <title>Genomic Encyclopedia of Archaeal and Bacterial Type Strains, Phase II (KMG-II): from individual species to whole genera.</title>
        <authorList>
            <person name="Goeker M."/>
        </authorList>
    </citation>
    <scope>NUCLEOTIDE SEQUENCE [LARGE SCALE GENOMIC DNA]</scope>
    <source>
        <strain evidence="1 2">DSM 18107</strain>
    </source>
</reference>
<sequence length="345" mass="39244">MIHEQGRNMNKPLESDILKDTISNFSKLTGGKIKPRLSPKPAVDAYVQITLGNQTSDFLVEIKNEIRQTHIPAIIQQFGRETEKWLLVARYIPAPQKERLKAASINYLETAGNCYINVTGMFIYINDREVSSSRQTDSGRLWSATGLKFLFAILSKNALLTSPYRQIAQAAGIALGSIGPLLEELKEGGHIESIEGSTRLLDKEKLIRRWIELFHVTLRPKLMKGRFRFFDKQQQDKWKSLQATTFYWSGEAGADLLTNYLEPETFTIYSSGTTNELIKQLKLIPDIEGNIEVLEQYWDDSLLKDHNLPEGIAPPLIIYAELMAGTDSRTWETAEKIKNKYLYGN</sequence>
<proteinExistence type="predicted"/>
<protein>
    <recommendedName>
        <fullName evidence="3">Transcriptional regulator with AbiEi antitoxin domain of type IV toxin-antitoxin system</fullName>
    </recommendedName>
</protein>
<dbReference type="OrthoDB" id="593981at2"/>
<dbReference type="InterPro" id="IPR019238">
    <property type="entry name" value="AbiEi_2"/>
</dbReference>
<evidence type="ECO:0008006" key="3">
    <source>
        <dbReference type="Google" id="ProtNLM"/>
    </source>
</evidence>
<evidence type="ECO:0000313" key="2">
    <source>
        <dbReference type="Proteomes" id="UP000240978"/>
    </source>
</evidence>
<gene>
    <name evidence="1" type="ORF">CLV42_101578</name>
</gene>
<evidence type="ECO:0000313" key="1">
    <source>
        <dbReference type="EMBL" id="PSL35816.1"/>
    </source>
</evidence>
<accession>A0A2P8GPD1</accession>
<dbReference type="RefSeq" id="WP_106600366.1">
    <property type="nucleotide sequence ID" value="NZ_PYGK01000001.1"/>
</dbReference>